<comment type="caution">
    <text evidence="1">The sequence shown here is derived from an EMBL/GenBank/DDBJ whole genome shotgun (WGS) entry which is preliminary data.</text>
</comment>
<reference evidence="1 2" key="1">
    <citation type="journal article" date="2018" name="Front. Plant Sci.">
        <title>Red Clover (Trifolium pratense) and Zigzag Clover (T. medium) - A Picture of Genomic Similarities and Differences.</title>
        <authorList>
            <person name="Dluhosova J."/>
            <person name="Istvanek J."/>
            <person name="Nedelnik J."/>
            <person name="Repkova J."/>
        </authorList>
    </citation>
    <scope>NUCLEOTIDE SEQUENCE [LARGE SCALE GENOMIC DNA]</scope>
    <source>
        <strain evidence="2">cv. 10/8</strain>
        <tissue evidence="1">Leaf</tissue>
    </source>
</reference>
<protein>
    <submittedName>
        <fullName evidence="1">Uncharacterized protein</fullName>
    </submittedName>
</protein>
<dbReference type="EMBL" id="LXQA010436734">
    <property type="protein sequence ID" value="MCI51750.1"/>
    <property type="molecule type" value="Genomic_DNA"/>
</dbReference>
<name>A0A392SV09_9FABA</name>
<organism evidence="1 2">
    <name type="scientific">Trifolium medium</name>
    <dbReference type="NCBI Taxonomy" id="97028"/>
    <lineage>
        <taxon>Eukaryota</taxon>
        <taxon>Viridiplantae</taxon>
        <taxon>Streptophyta</taxon>
        <taxon>Embryophyta</taxon>
        <taxon>Tracheophyta</taxon>
        <taxon>Spermatophyta</taxon>
        <taxon>Magnoliopsida</taxon>
        <taxon>eudicotyledons</taxon>
        <taxon>Gunneridae</taxon>
        <taxon>Pentapetalae</taxon>
        <taxon>rosids</taxon>
        <taxon>fabids</taxon>
        <taxon>Fabales</taxon>
        <taxon>Fabaceae</taxon>
        <taxon>Papilionoideae</taxon>
        <taxon>50 kb inversion clade</taxon>
        <taxon>NPAAA clade</taxon>
        <taxon>Hologalegina</taxon>
        <taxon>IRL clade</taxon>
        <taxon>Trifolieae</taxon>
        <taxon>Trifolium</taxon>
    </lineage>
</organism>
<keyword evidence="2" id="KW-1185">Reference proteome</keyword>
<dbReference type="AlphaFoldDB" id="A0A392SV09"/>
<sequence>MFQQSQLHNIVADRSDHYPILLKLHGDNMRTTTRDFKFENVWLLEEELEGLVLGGWAKEYSQDL</sequence>
<proteinExistence type="predicted"/>
<accession>A0A392SV09</accession>
<dbReference type="Proteomes" id="UP000265520">
    <property type="component" value="Unassembled WGS sequence"/>
</dbReference>
<evidence type="ECO:0000313" key="2">
    <source>
        <dbReference type="Proteomes" id="UP000265520"/>
    </source>
</evidence>
<evidence type="ECO:0000313" key="1">
    <source>
        <dbReference type="EMBL" id="MCI51750.1"/>
    </source>
</evidence>
<feature type="non-terminal residue" evidence="1">
    <location>
        <position position="64"/>
    </location>
</feature>